<dbReference type="Proteomes" id="UP000814176">
    <property type="component" value="Unassembled WGS sequence"/>
</dbReference>
<gene>
    <name evidence="1" type="ORF">C8Q71DRAFT_330626</name>
</gene>
<sequence>MSLQAAVTALLSELIGGTGCFCGRQRHGFNSRRMALRHQLRRSLSICCQWSTIQHVTTNISAAMRFHCHQECSRVASSSSRCSPAGFRKLFGEKILAV</sequence>
<reference evidence="1 2" key="1">
    <citation type="journal article" date="2021" name="Environ. Microbiol.">
        <title>Gene family expansions and transcriptome signatures uncover fungal adaptations to wood decay.</title>
        <authorList>
            <person name="Hage H."/>
            <person name="Miyauchi S."/>
            <person name="Viragh M."/>
            <person name="Drula E."/>
            <person name="Min B."/>
            <person name="Chaduli D."/>
            <person name="Navarro D."/>
            <person name="Favel A."/>
            <person name="Norest M."/>
            <person name="Lesage-Meessen L."/>
            <person name="Balint B."/>
            <person name="Merenyi Z."/>
            <person name="de Eugenio L."/>
            <person name="Morin E."/>
            <person name="Martinez A.T."/>
            <person name="Baldrian P."/>
            <person name="Stursova M."/>
            <person name="Martinez M.J."/>
            <person name="Novotny C."/>
            <person name="Magnuson J.K."/>
            <person name="Spatafora J.W."/>
            <person name="Maurice S."/>
            <person name="Pangilinan J."/>
            <person name="Andreopoulos W."/>
            <person name="LaButti K."/>
            <person name="Hundley H."/>
            <person name="Na H."/>
            <person name="Kuo A."/>
            <person name="Barry K."/>
            <person name="Lipzen A."/>
            <person name="Henrissat B."/>
            <person name="Riley R."/>
            <person name="Ahrendt S."/>
            <person name="Nagy L.G."/>
            <person name="Grigoriev I.V."/>
            <person name="Martin F."/>
            <person name="Rosso M.N."/>
        </authorList>
    </citation>
    <scope>NUCLEOTIDE SEQUENCE [LARGE SCALE GENOMIC DNA]</scope>
    <source>
        <strain evidence="1 2">CIRM-BRFM 1785</strain>
    </source>
</reference>
<dbReference type="GeneID" id="71998608"/>
<accession>A0ABQ8KRT9</accession>
<organism evidence="1 2">
    <name type="scientific">Rhodofomes roseus</name>
    <dbReference type="NCBI Taxonomy" id="34475"/>
    <lineage>
        <taxon>Eukaryota</taxon>
        <taxon>Fungi</taxon>
        <taxon>Dikarya</taxon>
        <taxon>Basidiomycota</taxon>
        <taxon>Agaricomycotina</taxon>
        <taxon>Agaricomycetes</taxon>
        <taxon>Polyporales</taxon>
        <taxon>Rhodofomes</taxon>
    </lineage>
</organism>
<keyword evidence="2" id="KW-1185">Reference proteome</keyword>
<evidence type="ECO:0008006" key="3">
    <source>
        <dbReference type="Google" id="ProtNLM"/>
    </source>
</evidence>
<comment type="caution">
    <text evidence="1">The sequence shown here is derived from an EMBL/GenBank/DDBJ whole genome shotgun (WGS) entry which is preliminary data.</text>
</comment>
<evidence type="ECO:0000313" key="2">
    <source>
        <dbReference type="Proteomes" id="UP000814176"/>
    </source>
</evidence>
<evidence type="ECO:0000313" key="1">
    <source>
        <dbReference type="EMBL" id="KAH9841462.1"/>
    </source>
</evidence>
<dbReference type="EMBL" id="JADCUA010000003">
    <property type="protein sequence ID" value="KAH9841462.1"/>
    <property type="molecule type" value="Genomic_DNA"/>
</dbReference>
<proteinExistence type="predicted"/>
<protein>
    <recommendedName>
        <fullName evidence="3">Secreted protein</fullName>
    </recommendedName>
</protein>
<dbReference type="RefSeq" id="XP_047782761.1">
    <property type="nucleotide sequence ID" value="XM_047917876.1"/>
</dbReference>
<name>A0ABQ8KRT9_9APHY</name>